<name>A0ABQ3LR01_9PSEU</name>
<gene>
    <name evidence="2" type="ORF">GCM10017790_42870</name>
</gene>
<protein>
    <recommendedName>
        <fullName evidence="4">DUF3093 domain-containing protein</fullName>
    </recommendedName>
</protein>
<dbReference type="EMBL" id="BNAY01000004">
    <property type="protein sequence ID" value="GHH21613.1"/>
    <property type="molecule type" value="Genomic_DNA"/>
</dbReference>
<comment type="caution">
    <text evidence="2">The sequence shown here is derived from an EMBL/GenBank/DDBJ whole genome shotgun (WGS) entry which is preliminary data.</text>
</comment>
<evidence type="ECO:0000313" key="2">
    <source>
        <dbReference type="EMBL" id="GHH21613.1"/>
    </source>
</evidence>
<evidence type="ECO:0000313" key="3">
    <source>
        <dbReference type="Proteomes" id="UP000635387"/>
    </source>
</evidence>
<reference evidence="3" key="1">
    <citation type="journal article" date="2019" name="Int. J. Syst. Evol. Microbiol.">
        <title>The Global Catalogue of Microorganisms (GCM) 10K type strain sequencing project: providing services to taxonomists for standard genome sequencing and annotation.</title>
        <authorList>
            <consortium name="The Broad Institute Genomics Platform"/>
            <consortium name="The Broad Institute Genome Sequencing Center for Infectious Disease"/>
            <person name="Wu L."/>
            <person name="Ma J."/>
        </authorList>
    </citation>
    <scope>NUCLEOTIDE SEQUENCE [LARGE SCALE GENOMIC DNA]</scope>
    <source>
        <strain evidence="3">CGMCC 4.7683</strain>
    </source>
</reference>
<organism evidence="2 3">
    <name type="scientific">Amycolatopsis oliviviridis</name>
    <dbReference type="NCBI Taxonomy" id="1471590"/>
    <lineage>
        <taxon>Bacteria</taxon>
        <taxon>Bacillati</taxon>
        <taxon>Actinomycetota</taxon>
        <taxon>Actinomycetes</taxon>
        <taxon>Pseudonocardiales</taxon>
        <taxon>Pseudonocardiaceae</taxon>
        <taxon>Amycolatopsis</taxon>
    </lineage>
</organism>
<keyword evidence="3" id="KW-1185">Reference proteome</keyword>
<feature type="transmembrane region" description="Helical" evidence="1">
    <location>
        <begin position="42"/>
        <end position="61"/>
    </location>
</feature>
<proteinExistence type="predicted"/>
<accession>A0ABQ3LR01</accession>
<evidence type="ECO:0008006" key="4">
    <source>
        <dbReference type="Google" id="ProtNLM"/>
    </source>
</evidence>
<keyword evidence="1" id="KW-0812">Transmembrane</keyword>
<dbReference type="Proteomes" id="UP000635387">
    <property type="component" value="Unassembled WGS sequence"/>
</dbReference>
<evidence type="ECO:0000256" key="1">
    <source>
        <dbReference type="SAM" id="Phobius"/>
    </source>
</evidence>
<feature type="transmembrane region" description="Helical" evidence="1">
    <location>
        <begin position="14"/>
        <end position="35"/>
    </location>
</feature>
<keyword evidence="1" id="KW-0472">Membrane</keyword>
<keyword evidence="1" id="KW-1133">Transmembrane helix</keyword>
<sequence>MTPEPSALYGEPGVGWAALLWAPLFALAGLLAELATGGPVHWLAWGLVAAGLVAITVPWVYARRRYLSLEVAPDGYRQGRETLEAARIAEVLGDEETPIGSRVLGGGWTIPKKHGEVGLKLDDGVYVRAWAKDPEALREALQDLVRARTTES</sequence>
<dbReference type="RefSeq" id="WP_191256214.1">
    <property type="nucleotide sequence ID" value="NZ_BNAY01000004.1"/>
</dbReference>